<evidence type="ECO:0008006" key="4">
    <source>
        <dbReference type="Google" id="ProtNLM"/>
    </source>
</evidence>
<name>A0A857JJU8_9ALTE</name>
<proteinExistence type="predicted"/>
<evidence type="ECO:0000313" key="3">
    <source>
        <dbReference type="Proteomes" id="UP000464524"/>
    </source>
</evidence>
<keyword evidence="3" id="KW-1185">Reference proteome</keyword>
<dbReference type="OrthoDB" id="5761728at2"/>
<reference evidence="2 3" key="1">
    <citation type="submission" date="2019-12" db="EMBL/GenBank/DDBJ databases">
        <title>Genome sequencing and assembly of endphytes of Porphyra tenera.</title>
        <authorList>
            <person name="Park J.M."/>
            <person name="Shin R."/>
            <person name="Jo S.H."/>
        </authorList>
    </citation>
    <scope>NUCLEOTIDE SEQUENCE [LARGE SCALE GENOMIC DNA]</scope>
    <source>
        <strain evidence="2 3">GPM4</strain>
    </source>
</reference>
<dbReference type="Gene3D" id="1.25.40.10">
    <property type="entry name" value="Tetratricopeptide repeat domain"/>
    <property type="match status" value="1"/>
</dbReference>
<accession>A0A857JJU8</accession>
<dbReference type="EMBL" id="CP047656">
    <property type="protein sequence ID" value="QHJ10914.1"/>
    <property type="molecule type" value="Genomic_DNA"/>
</dbReference>
<dbReference type="RefSeq" id="WP_160178715.1">
    <property type="nucleotide sequence ID" value="NZ_CP047656.1"/>
</dbReference>
<keyword evidence="1" id="KW-0732">Signal</keyword>
<feature type="signal peptide" evidence="1">
    <location>
        <begin position="1"/>
        <end position="27"/>
    </location>
</feature>
<dbReference type="AlphaFoldDB" id="A0A857JJU8"/>
<organism evidence="2 3">
    <name type="scientific">Paraglaciecola mesophila</name>
    <dbReference type="NCBI Taxonomy" id="197222"/>
    <lineage>
        <taxon>Bacteria</taxon>
        <taxon>Pseudomonadati</taxon>
        <taxon>Pseudomonadota</taxon>
        <taxon>Gammaproteobacteria</taxon>
        <taxon>Alteromonadales</taxon>
        <taxon>Alteromonadaceae</taxon>
        <taxon>Paraglaciecola</taxon>
    </lineage>
</organism>
<dbReference type="KEGG" id="pmes:FX988_01136"/>
<feature type="chain" id="PRO_5032438194" description="Tetratricopeptide repeat protein" evidence="1">
    <location>
        <begin position="28"/>
        <end position="367"/>
    </location>
</feature>
<gene>
    <name evidence="2" type="ORF">FX988_01136</name>
</gene>
<dbReference type="InterPro" id="IPR011990">
    <property type="entry name" value="TPR-like_helical_dom_sf"/>
</dbReference>
<evidence type="ECO:0000313" key="2">
    <source>
        <dbReference type="EMBL" id="QHJ10914.1"/>
    </source>
</evidence>
<dbReference type="Proteomes" id="UP000464524">
    <property type="component" value="Chromosome"/>
</dbReference>
<sequence length="367" mass="41077">MKKQVYALPKKTLIWAFLTLVSTSLSAESYVPSSKDIVVAKWTVVAKSETPKERVALLLNKANQPGLASRYYGQASALTNKLLKTSPNDPQLLFYQAKIAQHYHRFDEALSKLEGVPPSHENYASALLLKANILLVQGKLAAAKRSCLQLLGVSDLWISSACALEVNAQQGDSSHVVDSYAQLLSLVERSSLYQHTNEQQQRWVAQILAELAAKQGLYNQALSHLSAFELTDVPVSYLALWADVQLALDSPERVLNVLGPIVEQADSFDDALLLRLALSEHQIAEQTVRWTPRLTQRINIRLQRKDTAHAADIARYFLDIKPDRKKALFWAKVNWQHAKLDGDQRLLERAMDVQYAAEETIKQPAGM</sequence>
<dbReference type="SUPFAM" id="SSF48452">
    <property type="entry name" value="TPR-like"/>
    <property type="match status" value="1"/>
</dbReference>
<protein>
    <recommendedName>
        <fullName evidence="4">Tetratricopeptide repeat protein</fullName>
    </recommendedName>
</protein>
<evidence type="ECO:0000256" key="1">
    <source>
        <dbReference type="SAM" id="SignalP"/>
    </source>
</evidence>